<keyword evidence="2" id="KW-0175">Coiled coil</keyword>
<evidence type="ECO:0000256" key="2">
    <source>
        <dbReference type="ARBA" id="ARBA00023054"/>
    </source>
</evidence>
<dbReference type="PANTHER" id="PTHR32347:SF23">
    <property type="entry name" value="BLL5650 PROTEIN"/>
    <property type="match status" value="1"/>
</dbReference>
<sequence length="491" mass="54730">MLKQSFFNRLYLTQPAKCWQVLVILMLMGLSACEQAPHLNHLAINDHDNDGQANRQQANNHNHHSNQNNHHVVTITPTRVTLADEHIQNFKPERYQPHLTLYGRLLPKTQHLLKAEANWQIKEVFVKPNQWVKKGDVLLSYQIIKQPSIAPPPLPQSLPQSLIDDNDWGNVSNNSVNDNSVSDANQTDPDNESSDDKMTNKTTHEDNHGANDYNDNTENAHVFGDNGDNHITGEISDGDTFALEQDNSTPPERRTFAVGHPPPQKTPEIQATALKQITPSAVVSELLAPYTGQVMHSYLPYINKSTPLNQGQPLLTFSDTREFHFISILPEYTRSQISVGQVVNFSPQNTVMPIKMTGQIAKIDPISNKSLAVTITVIEDDKSRPHLKEGLWVQGKVDYGQIEVGTLVAKSAVMGADLSAFLQPHAHVAAPIKAYVWIINQDLTLTRQPIMVVRYDAQTQQYLVSGIPPEVLICLANLPKSAEGKVARLMP</sequence>
<dbReference type="Proteomes" id="UP000191094">
    <property type="component" value="Unassembled WGS sequence"/>
</dbReference>
<keyword evidence="4" id="KW-0732">Signal</keyword>
<evidence type="ECO:0000313" key="6">
    <source>
        <dbReference type="Proteomes" id="UP000191094"/>
    </source>
</evidence>
<comment type="caution">
    <text evidence="5">The sequence shown here is derived from an EMBL/GenBank/DDBJ whole genome shotgun (WGS) entry which is preliminary data.</text>
</comment>
<feature type="signal peptide" evidence="4">
    <location>
        <begin position="1"/>
        <end position="36"/>
    </location>
</feature>
<keyword evidence="6" id="KW-1185">Reference proteome</keyword>
<dbReference type="AlphaFoldDB" id="A0A1T0CAX7"/>
<dbReference type="InterPro" id="IPR050465">
    <property type="entry name" value="UPF0194_transport"/>
</dbReference>
<evidence type="ECO:0000313" key="5">
    <source>
        <dbReference type="EMBL" id="OOS19507.1"/>
    </source>
</evidence>
<accession>A0A1T0CAX7</accession>
<evidence type="ECO:0008006" key="7">
    <source>
        <dbReference type="Google" id="ProtNLM"/>
    </source>
</evidence>
<feature type="region of interest" description="Disordered" evidence="3">
    <location>
        <begin position="149"/>
        <end position="222"/>
    </location>
</feature>
<feature type="chain" id="PRO_5010519366" description="RND efflux pump membrane fusion protein barrel-sandwich domain-containing protein" evidence="4">
    <location>
        <begin position="37"/>
        <end position="491"/>
    </location>
</feature>
<feature type="compositionally biased region" description="Low complexity" evidence="3">
    <location>
        <begin position="157"/>
        <end position="185"/>
    </location>
</feature>
<dbReference type="GO" id="GO:0030313">
    <property type="term" value="C:cell envelope"/>
    <property type="evidence" value="ECO:0007669"/>
    <property type="project" value="UniProtKB-SubCell"/>
</dbReference>
<protein>
    <recommendedName>
        <fullName evidence="7">RND efflux pump membrane fusion protein barrel-sandwich domain-containing protein</fullName>
    </recommendedName>
</protein>
<dbReference type="PROSITE" id="PS51257">
    <property type="entry name" value="PROKAR_LIPOPROTEIN"/>
    <property type="match status" value="1"/>
</dbReference>
<evidence type="ECO:0000256" key="1">
    <source>
        <dbReference type="ARBA" id="ARBA00004196"/>
    </source>
</evidence>
<dbReference type="STRING" id="90241.B0682_08880"/>
<organism evidence="5 6">
    <name type="scientific">Lwoffella lincolnii</name>
    <dbReference type="NCBI Taxonomy" id="90241"/>
    <lineage>
        <taxon>Bacteria</taxon>
        <taxon>Pseudomonadati</taxon>
        <taxon>Pseudomonadota</taxon>
        <taxon>Gammaproteobacteria</taxon>
        <taxon>Moraxellales</taxon>
        <taxon>Moraxellaceae</taxon>
        <taxon>Lwoffella</taxon>
    </lineage>
</organism>
<proteinExistence type="predicted"/>
<evidence type="ECO:0000256" key="4">
    <source>
        <dbReference type="SAM" id="SignalP"/>
    </source>
</evidence>
<reference evidence="5 6" key="1">
    <citation type="submission" date="2017-02" db="EMBL/GenBank/DDBJ databases">
        <title>Draft genome sequence of Moraxella lincolnii CCUG 9405T type strain.</title>
        <authorList>
            <person name="Salva-Serra F."/>
            <person name="Engstrom-Jakobsson H."/>
            <person name="Thorell K."/>
            <person name="Jaen-Luchoro D."/>
            <person name="Gonzales-Siles L."/>
            <person name="Karlsson R."/>
            <person name="Yazdan S."/>
            <person name="Boulund F."/>
            <person name="Johnning A."/>
            <person name="Engstrand L."/>
            <person name="Kristiansson E."/>
            <person name="Moore E."/>
        </authorList>
    </citation>
    <scope>NUCLEOTIDE SEQUENCE [LARGE SCALE GENOMIC DNA]</scope>
    <source>
        <strain evidence="5 6">CCUG 9405</strain>
    </source>
</reference>
<feature type="compositionally biased region" description="Basic and acidic residues" evidence="3">
    <location>
        <begin position="194"/>
        <end position="209"/>
    </location>
</feature>
<gene>
    <name evidence="5" type="ORF">B0682_08880</name>
</gene>
<feature type="compositionally biased region" description="Low complexity" evidence="3">
    <location>
        <begin position="52"/>
        <end position="70"/>
    </location>
</feature>
<name>A0A1T0CAX7_9GAMM</name>
<comment type="subcellular location">
    <subcellularLocation>
        <location evidence="1">Cell envelope</location>
    </subcellularLocation>
</comment>
<dbReference type="PANTHER" id="PTHR32347">
    <property type="entry name" value="EFFLUX SYSTEM COMPONENT YKNX-RELATED"/>
    <property type="match status" value="1"/>
</dbReference>
<dbReference type="EMBL" id="MUYT01000016">
    <property type="protein sequence ID" value="OOS19507.1"/>
    <property type="molecule type" value="Genomic_DNA"/>
</dbReference>
<evidence type="ECO:0000256" key="3">
    <source>
        <dbReference type="SAM" id="MobiDB-lite"/>
    </source>
</evidence>
<feature type="region of interest" description="Disordered" evidence="3">
    <location>
        <begin position="44"/>
        <end position="70"/>
    </location>
</feature>